<evidence type="ECO:0000313" key="1">
    <source>
        <dbReference type="EMBL" id="KAG5633794.1"/>
    </source>
</evidence>
<evidence type="ECO:0000313" key="2">
    <source>
        <dbReference type="Proteomes" id="UP000717328"/>
    </source>
</evidence>
<keyword evidence="2" id="KW-1185">Reference proteome</keyword>
<name>A0A9P7K257_9AGAR</name>
<dbReference type="InterPro" id="IPR036397">
    <property type="entry name" value="RNaseH_sf"/>
</dbReference>
<dbReference type="OrthoDB" id="3227343at2759"/>
<sequence length="156" mass="17398">AKLKISSAYHPKTDGATERANRTIVQMIRQCIGSIPTEFFDLSFVDPTAPIHHPKLLAAGITTPDGTVDLNALDAYCEAMLDHFQTQLRHKHSIDNRKCERVEKRVKRKLESDQSKAIDWSLPIPTADSSTSAGSIANAQYELKDNLIVEDKHAEM</sequence>
<evidence type="ECO:0008006" key="3">
    <source>
        <dbReference type="Google" id="ProtNLM"/>
    </source>
</evidence>
<reference evidence="1" key="1">
    <citation type="submission" date="2021-02" db="EMBL/GenBank/DDBJ databases">
        <authorList>
            <person name="Nieuwenhuis M."/>
            <person name="Van De Peppel L.J.J."/>
        </authorList>
    </citation>
    <scope>NUCLEOTIDE SEQUENCE</scope>
    <source>
        <strain evidence="1">D49</strain>
    </source>
</reference>
<comment type="caution">
    <text evidence="1">The sequence shown here is derived from an EMBL/GenBank/DDBJ whole genome shotgun (WGS) entry which is preliminary data.</text>
</comment>
<accession>A0A9P7K257</accession>
<dbReference type="SUPFAM" id="SSF53098">
    <property type="entry name" value="Ribonuclease H-like"/>
    <property type="match status" value="1"/>
</dbReference>
<dbReference type="Proteomes" id="UP000717328">
    <property type="component" value="Unassembled WGS sequence"/>
</dbReference>
<dbReference type="Gene3D" id="3.30.420.10">
    <property type="entry name" value="Ribonuclease H-like superfamily/Ribonuclease H"/>
    <property type="match status" value="1"/>
</dbReference>
<protein>
    <recommendedName>
        <fullName evidence="3">Integrase catalytic domain-containing protein</fullName>
    </recommendedName>
</protein>
<organism evidence="1 2">
    <name type="scientific">Sphagnurus paluster</name>
    <dbReference type="NCBI Taxonomy" id="117069"/>
    <lineage>
        <taxon>Eukaryota</taxon>
        <taxon>Fungi</taxon>
        <taxon>Dikarya</taxon>
        <taxon>Basidiomycota</taxon>
        <taxon>Agaricomycotina</taxon>
        <taxon>Agaricomycetes</taxon>
        <taxon>Agaricomycetidae</taxon>
        <taxon>Agaricales</taxon>
        <taxon>Tricholomatineae</taxon>
        <taxon>Lyophyllaceae</taxon>
        <taxon>Sphagnurus</taxon>
    </lineage>
</organism>
<proteinExistence type="predicted"/>
<dbReference type="GO" id="GO:0003676">
    <property type="term" value="F:nucleic acid binding"/>
    <property type="evidence" value="ECO:0007669"/>
    <property type="project" value="InterPro"/>
</dbReference>
<dbReference type="AlphaFoldDB" id="A0A9P7K257"/>
<dbReference type="InterPro" id="IPR012337">
    <property type="entry name" value="RNaseH-like_sf"/>
</dbReference>
<gene>
    <name evidence="1" type="ORF">H0H81_005226</name>
</gene>
<reference evidence="1" key="2">
    <citation type="submission" date="2021-10" db="EMBL/GenBank/DDBJ databases">
        <title>Phylogenomics reveals ancestral predisposition of the termite-cultivated fungus Termitomyces towards a domesticated lifestyle.</title>
        <authorList>
            <person name="Auxier B."/>
            <person name="Grum-Grzhimaylo A."/>
            <person name="Cardenas M.E."/>
            <person name="Lodge J.D."/>
            <person name="Laessoe T."/>
            <person name="Pedersen O."/>
            <person name="Smith M.E."/>
            <person name="Kuyper T.W."/>
            <person name="Franco-Molano E.A."/>
            <person name="Baroni T.J."/>
            <person name="Aanen D.K."/>
        </authorList>
    </citation>
    <scope>NUCLEOTIDE SEQUENCE</scope>
    <source>
        <strain evidence="1">D49</strain>
    </source>
</reference>
<feature type="non-terminal residue" evidence="1">
    <location>
        <position position="1"/>
    </location>
</feature>
<dbReference type="EMBL" id="JABCKI010007040">
    <property type="protein sequence ID" value="KAG5633794.1"/>
    <property type="molecule type" value="Genomic_DNA"/>
</dbReference>